<feature type="binding site" evidence="8">
    <location>
        <position position="33"/>
    </location>
    <ligand>
        <name>NAD(+)</name>
        <dbReference type="ChEBI" id="CHEBI:57540"/>
    </ligand>
</feature>
<dbReference type="PRINTS" id="PR00081">
    <property type="entry name" value="GDHRDH"/>
</dbReference>
<dbReference type="OMA" id="MFEVNVY"/>
<dbReference type="SUPFAM" id="SSF51735">
    <property type="entry name" value="NAD(P)-binding Rossmann-fold domains"/>
    <property type="match status" value="1"/>
</dbReference>
<accession>A0A1E4S6V5</accession>
<dbReference type="GO" id="GO:0004316">
    <property type="term" value="F:3-oxoacyl-[acyl-carrier-protein] reductase (NADPH) activity"/>
    <property type="evidence" value="ECO:0007669"/>
    <property type="project" value="UniProtKB-EC"/>
</dbReference>
<dbReference type="PRINTS" id="PR00080">
    <property type="entry name" value="SDRFAMILY"/>
</dbReference>
<feature type="binding site" evidence="8">
    <location>
        <position position="154"/>
    </location>
    <ligand>
        <name>NAD(+)</name>
        <dbReference type="ChEBI" id="CHEBI:57540"/>
    </ligand>
</feature>
<dbReference type="PANTHER" id="PTHR42879:SF2">
    <property type="entry name" value="3-OXOACYL-[ACYL-CARRIER-PROTEIN] REDUCTASE FABG"/>
    <property type="match status" value="1"/>
</dbReference>
<reference evidence="9" key="1">
    <citation type="submission" date="2014-12" db="EMBL/GenBank/DDBJ databases">
        <authorList>
            <person name="Jaenicke S."/>
        </authorList>
    </citation>
    <scope>NUCLEOTIDE SEQUENCE [LARGE SCALE GENOMIC DNA]</scope>
    <source>
        <strain evidence="9">CBS1600</strain>
    </source>
</reference>
<comment type="catalytic activity">
    <reaction evidence="6">
        <text>a (3R)-hydroxyacyl-[ACP] + NADP(+) = a 3-oxoacyl-[ACP] + NADPH + H(+)</text>
        <dbReference type="Rhea" id="RHEA:17397"/>
        <dbReference type="Rhea" id="RHEA-COMP:9916"/>
        <dbReference type="Rhea" id="RHEA-COMP:9945"/>
        <dbReference type="ChEBI" id="CHEBI:15378"/>
        <dbReference type="ChEBI" id="CHEBI:57783"/>
        <dbReference type="ChEBI" id="CHEBI:58349"/>
        <dbReference type="ChEBI" id="CHEBI:78776"/>
        <dbReference type="ChEBI" id="CHEBI:78827"/>
        <dbReference type="EC" id="1.1.1.100"/>
    </reaction>
</comment>
<organism evidence="9 11">
    <name type="scientific">Cyberlindnera jadinii (strain ATCC 18201 / CBS 1600 / BCRC 20928 / JCM 3617 / NBRC 0987 / NRRL Y-1542)</name>
    <name type="common">Torula yeast</name>
    <name type="synonym">Candida utilis</name>
    <dbReference type="NCBI Taxonomy" id="983966"/>
    <lineage>
        <taxon>Eukaryota</taxon>
        <taxon>Fungi</taxon>
        <taxon>Dikarya</taxon>
        <taxon>Ascomycota</taxon>
        <taxon>Saccharomycotina</taxon>
        <taxon>Saccharomycetes</taxon>
        <taxon>Phaffomycetales</taxon>
        <taxon>Phaffomycetaceae</taxon>
        <taxon>Cyberlindnera</taxon>
    </lineage>
</organism>
<evidence type="ECO:0000256" key="1">
    <source>
        <dbReference type="ARBA" id="ARBA00006484"/>
    </source>
</evidence>
<reference evidence="10 12" key="3">
    <citation type="journal article" date="2016" name="Proc. Natl. Acad. Sci. U.S.A.">
        <title>Comparative genomics of biotechnologically important yeasts.</title>
        <authorList>
            <person name="Riley R."/>
            <person name="Haridas S."/>
            <person name="Wolfe K.H."/>
            <person name="Lopes M.R."/>
            <person name="Hittinger C.T."/>
            <person name="Goeker M."/>
            <person name="Salamov A.A."/>
            <person name="Wisecaver J.H."/>
            <person name="Long T.M."/>
            <person name="Calvey C.H."/>
            <person name="Aerts A.L."/>
            <person name="Barry K.W."/>
            <person name="Choi C."/>
            <person name="Clum A."/>
            <person name="Coughlan A.Y."/>
            <person name="Deshpande S."/>
            <person name="Douglass A.P."/>
            <person name="Hanson S.J."/>
            <person name="Klenk H.-P."/>
            <person name="LaButti K.M."/>
            <person name="Lapidus A."/>
            <person name="Lindquist E.A."/>
            <person name="Lipzen A.M."/>
            <person name="Meier-Kolthoff J.P."/>
            <person name="Ohm R.A."/>
            <person name="Otillar R.P."/>
            <person name="Pangilinan J.L."/>
            <person name="Peng Y."/>
            <person name="Rokas A."/>
            <person name="Rosa C.A."/>
            <person name="Scheuner C."/>
            <person name="Sibirny A.A."/>
            <person name="Slot J.C."/>
            <person name="Stielow J.B."/>
            <person name="Sun H."/>
            <person name="Kurtzman C.P."/>
            <person name="Blackwell M."/>
            <person name="Grigoriev I.V."/>
            <person name="Jeffries T.W."/>
        </authorList>
    </citation>
    <scope>NUCLEOTIDE SEQUENCE [LARGE SCALE GENOMIC DNA]</scope>
    <source>
        <strain evidence="12">ATCC 18201 / CBS 1600 / BCRC 20928 / JCM 3617 / NBRC 0987 / NRRL Y-1542</strain>
        <strain evidence="10">NRRL Y-1542</strain>
    </source>
</reference>
<evidence type="ECO:0000256" key="6">
    <source>
        <dbReference type="ARBA" id="ARBA00048508"/>
    </source>
</evidence>
<dbReference type="EMBL" id="CDQK01000003">
    <property type="protein sequence ID" value="CEP22388.1"/>
    <property type="molecule type" value="Genomic_DNA"/>
</dbReference>
<sequence>MSRVALVTGAARGIGKGISLQLARDGYDVAITDLSFQKELALQTVKEIEALGRKSFFIEADSSKKEDLANAVNLTHKELGNFNTLVNNAGAASIAPLVDVKAADVEKLCKINIGGVLFGIQAAAEKFQELDQPGKIINACSIAGHQAFPMLGLYSATKFAVRGLTQVAAKELASKKITVNSYCPGIVLTPMWDLIDEKMGEYTGAPKGETLKKYIEGIALGRGSEPQDVANLVSFLASEKADYITGQSILVDGGIVYN</sequence>
<proteinExistence type="inferred from homology"/>
<keyword evidence="12" id="KW-1185">Reference proteome</keyword>
<dbReference type="AlphaFoldDB" id="A0A0H5C3D8"/>
<evidence type="ECO:0000313" key="12">
    <source>
        <dbReference type="Proteomes" id="UP000094389"/>
    </source>
</evidence>
<dbReference type="Pfam" id="PF13561">
    <property type="entry name" value="adh_short_C2"/>
    <property type="match status" value="1"/>
</dbReference>
<dbReference type="FunFam" id="3.40.50.720:FF:000084">
    <property type="entry name" value="Short-chain dehydrogenase reductase"/>
    <property type="match status" value="1"/>
</dbReference>
<keyword evidence="3" id="KW-0560">Oxidoreductase</keyword>
<evidence type="ECO:0000256" key="7">
    <source>
        <dbReference type="PIRSR" id="PIRSR614007-1"/>
    </source>
</evidence>
<dbReference type="InterPro" id="IPR020904">
    <property type="entry name" value="Sc_DH/Rdtase_CS"/>
</dbReference>
<accession>A0A0H5C3D8</accession>
<feature type="binding site" evidence="8">
    <location>
        <begin position="184"/>
        <end position="189"/>
    </location>
    <ligand>
        <name>NAD(+)</name>
        <dbReference type="ChEBI" id="CHEBI:57540"/>
    </ligand>
</feature>
<dbReference type="GO" id="GO:0052588">
    <property type="term" value="F:diacetyl reductase ((S)-acetoin forming) (NAD+) activity"/>
    <property type="evidence" value="ECO:0007669"/>
    <property type="project" value="UniProtKB-EC"/>
</dbReference>
<dbReference type="NCBIfam" id="TIGR02415">
    <property type="entry name" value="23BDH"/>
    <property type="match status" value="1"/>
</dbReference>
<feature type="binding site" evidence="8">
    <location>
        <position position="88"/>
    </location>
    <ligand>
        <name>NAD(+)</name>
        <dbReference type="ChEBI" id="CHEBI:57540"/>
    </ligand>
</feature>
<comment type="similarity">
    <text evidence="1">Belongs to the short-chain dehydrogenases/reductases (SDR) family.</text>
</comment>
<feature type="binding site" evidence="8">
    <location>
        <position position="158"/>
    </location>
    <ligand>
        <name>NAD(+)</name>
        <dbReference type="ChEBI" id="CHEBI:57540"/>
    </ligand>
</feature>
<feature type="active site" description="Proton acceptor" evidence="7">
    <location>
        <position position="154"/>
    </location>
</feature>
<dbReference type="STRING" id="983966.A0A0H5C3D8"/>
<dbReference type="GeneID" id="30986899"/>
<evidence type="ECO:0000313" key="11">
    <source>
        <dbReference type="Proteomes" id="UP000038830"/>
    </source>
</evidence>
<gene>
    <name evidence="9" type="primary">budC</name>
    <name evidence="9" type="ORF">BN1211_2746</name>
    <name evidence="10" type="ORF">CYBJADRAFT_123822</name>
</gene>
<dbReference type="GO" id="GO:0045150">
    <property type="term" value="P:acetoin catabolic process"/>
    <property type="evidence" value="ECO:0007669"/>
    <property type="project" value="InterPro"/>
</dbReference>
<evidence type="ECO:0000256" key="8">
    <source>
        <dbReference type="PIRSR" id="PIRSR614007-2"/>
    </source>
</evidence>
<dbReference type="Proteomes" id="UP000038830">
    <property type="component" value="Unassembled WGS sequence"/>
</dbReference>
<comment type="catalytic activity">
    <reaction evidence="5">
        <text>(S)-acetoin + NAD(+) = diacetyl + NADH + H(+)</text>
        <dbReference type="Rhea" id="RHEA:27286"/>
        <dbReference type="ChEBI" id="CHEBI:15378"/>
        <dbReference type="ChEBI" id="CHEBI:15687"/>
        <dbReference type="ChEBI" id="CHEBI:16583"/>
        <dbReference type="ChEBI" id="CHEBI:57540"/>
        <dbReference type="ChEBI" id="CHEBI:57945"/>
        <dbReference type="EC" id="1.1.1.304"/>
    </reaction>
</comment>
<evidence type="ECO:0000256" key="4">
    <source>
        <dbReference type="ARBA" id="ARBA00023027"/>
    </source>
</evidence>
<evidence type="ECO:0000313" key="9">
    <source>
        <dbReference type="EMBL" id="CEP22388.1"/>
    </source>
</evidence>
<dbReference type="GO" id="GO:0032787">
    <property type="term" value="P:monocarboxylic acid metabolic process"/>
    <property type="evidence" value="ECO:0007669"/>
    <property type="project" value="UniProtKB-ARBA"/>
</dbReference>
<evidence type="ECO:0000256" key="3">
    <source>
        <dbReference type="ARBA" id="ARBA00023002"/>
    </source>
</evidence>
<reference evidence="11" key="2">
    <citation type="journal article" date="2015" name="J. Biotechnol.">
        <title>The structure of the Cyberlindnera jadinii genome and its relation to Candida utilis analyzed by the occurrence of single nucleotide polymorphisms.</title>
        <authorList>
            <person name="Rupp O."/>
            <person name="Brinkrolf K."/>
            <person name="Buerth C."/>
            <person name="Kunigo M."/>
            <person name="Schneider J."/>
            <person name="Jaenicke S."/>
            <person name="Goesmann A."/>
            <person name="Puehler A."/>
            <person name="Jaeger K.-E."/>
            <person name="Ernst J.F."/>
        </authorList>
    </citation>
    <scope>NUCLEOTIDE SEQUENCE [LARGE SCALE GENOMIC DNA]</scope>
    <source>
        <strain evidence="11">ATCC 18201 / CBS 1600 / BCRC 20928 / JCM 3617 / NBRC 0987 / NRRL Y-1542</strain>
    </source>
</reference>
<dbReference type="Gene3D" id="3.40.50.720">
    <property type="entry name" value="NAD(P)-binding Rossmann-like Domain"/>
    <property type="match status" value="1"/>
</dbReference>
<dbReference type="InterPro" id="IPR036291">
    <property type="entry name" value="NAD(P)-bd_dom_sf"/>
</dbReference>
<keyword evidence="4 8" id="KW-0520">NAD</keyword>
<keyword evidence="2" id="KW-0521">NADP</keyword>
<dbReference type="Proteomes" id="UP000094389">
    <property type="component" value="Unassembled WGS sequence"/>
</dbReference>
<dbReference type="InterPro" id="IPR014007">
    <property type="entry name" value="23BDH"/>
</dbReference>
<protein>
    <submittedName>
        <fullName evidence="10">Acetoin reductase</fullName>
    </submittedName>
    <submittedName>
        <fullName evidence="9">BudC protein</fullName>
    </submittedName>
</protein>
<dbReference type="PROSITE" id="PS00061">
    <property type="entry name" value="ADH_SHORT"/>
    <property type="match status" value="1"/>
</dbReference>
<name>A0A0H5C3D8_CYBJN</name>
<dbReference type="OrthoDB" id="47007at2759"/>
<dbReference type="EMBL" id="KV453926">
    <property type="protein sequence ID" value="ODV75229.1"/>
    <property type="molecule type" value="Genomic_DNA"/>
</dbReference>
<dbReference type="PANTHER" id="PTHR42879">
    <property type="entry name" value="3-OXOACYL-(ACYL-CARRIER-PROTEIN) REDUCTASE"/>
    <property type="match status" value="1"/>
</dbReference>
<dbReference type="InterPro" id="IPR050259">
    <property type="entry name" value="SDR"/>
</dbReference>
<evidence type="ECO:0000313" key="10">
    <source>
        <dbReference type="EMBL" id="ODV75229.1"/>
    </source>
</evidence>
<evidence type="ECO:0000256" key="5">
    <source>
        <dbReference type="ARBA" id="ARBA00047315"/>
    </source>
</evidence>
<dbReference type="RefSeq" id="XP_020072268.1">
    <property type="nucleotide sequence ID" value="XM_020212503.1"/>
</dbReference>
<evidence type="ECO:0000256" key="2">
    <source>
        <dbReference type="ARBA" id="ARBA00022857"/>
    </source>
</evidence>
<dbReference type="InterPro" id="IPR002347">
    <property type="entry name" value="SDR_fam"/>
</dbReference>